<evidence type="ECO:0000313" key="10">
    <source>
        <dbReference type="EMBL" id="MEQ2425814.1"/>
    </source>
</evidence>
<evidence type="ECO:0000256" key="8">
    <source>
        <dbReference type="SAM" id="Phobius"/>
    </source>
</evidence>
<feature type="transmembrane region" description="Helical" evidence="8">
    <location>
        <begin position="474"/>
        <end position="493"/>
    </location>
</feature>
<evidence type="ECO:0000256" key="2">
    <source>
        <dbReference type="ARBA" id="ARBA00022475"/>
    </source>
</evidence>
<evidence type="ECO:0000256" key="1">
    <source>
        <dbReference type="ARBA" id="ARBA00004651"/>
    </source>
</evidence>
<protein>
    <submittedName>
        <fullName evidence="10">Proton-conducting transporter membrane subunit</fullName>
    </submittedName>
</protein>
<feature type="transmembrane region" description="Helical" evidence="8">
    <location>
        <begin position="382"/>
        <end position="404"/>
    </location>
</feature>
<dbReference type="InterPro" id="IPR052175">
    <property type="entry name" value="ComplexI-like_HydComp"/>
</dbReference>
<dbReference type="InterPro" id="IPR001750">
    <property type="entry name" value="ND/Mrp_TM"/>
</dbReference>
<feature type="transmembrane region" description="Helical" evidence="8">
    <location>
        <begin position="252"/>
        <end position="272"/>
    </location>
</feature>
<dbReference type="PANTHER" id="PTHR42682">
    <property type="entry name" value="HYDROGENASE-4 COMPONENT F"/>
    <property type="match status" value="1"/>
</dbReference>
<dbReference type="EMBL" id="JBBMFM010000042">
    <property type="protein sequence ID" value="MEQ2425814.1"/>
    <property type="molecule type" value="Genomic_DNA"/>
</dbReference>
<feature type="transmembrane region" description="Helical" evidence="8">
    <location>
        <begin position="140"/>
        <end position="157"/>
    </location>
</feature>
<keyword evidence="4 8" id="KW-1133">Transmembrane helix</keyword>
<evidence type="ECO:0000256" key="5">
    <source>
        <dbReference type="ARBA" id="ARBA00023002"/>
    </source>
</evidence>
<dbReference type="RefSeq" id="WP_008720975.1">
    <property type="nucleotide sequence ID" value="NZ_JBBMFM010000042.1"/>
</dbReference>
<evidence type="ECO:0000256" key="7">
    <source>
        <dbReference type="RuleBase" id="RU000320"/>
    </source>
</evidence>
<feature type="transmembrane region" description="Helical" evidence="8">
    <location>
        <begin position="217"/>
        <end position="240"/>
    </location>
</feature>
<organism evidence="10 11">
    <name type="scientific">Enterocloster hominis</name>
    <name type="common">ex Hitch et al. 2024</name>
    <dbReference type="NCBI Taxonomy" id="1917870"/>
    <lineage>
        <taxon>Bacteria</taxon>
        <taxon>Bacillati</taxon>
        <taxon>Bacillota</taxon>
        <taxon>Clostridia</taxon>
        <taxon>Lachnospirales</taxon>
        <taxon>Lachnospiraceae</taxon>
        <taxon>Enterocloster</taxon>
    </lineage>
</organism>
<name>A0ABV1D5Y5_9FIRM</name>
<feature type="transmembrane region" description="Helical" evidence="8">
    <location>
        <begin position="344"/>
        <end position="362"/>
    </location>
</feature>
<gene>
    <name evidence="10" type="ORF">WMQ36_12570</name>
</gene>
<evidence type="ECO:0000259" key="9">
    <source>
        <dbReference type="Pfam" id="PF00361"/>
    </source>
</evidence>
<feature type="transmembrane region" description="Helical" evidence="8">
    <location>
        <begin position="36"/>
        <end position="57"/>
    </location>
</feature>
<keyword evidence="2" id="KW-1003">Cell membrane</keyword>
<comment type="caution">
    <text evidence="10">The sequence shown here is derived from an EMBL/GenBank/DDBJ whole genome shotgun (WGS) entry which is preliminary data.</text>
</comment>
<dbReference type="Pfam" id="PF00361">
    <property type="entry name" value="Proton_antipo_M"/>
    <property type="match status" value="1"/>
</dbReference>
<feature type="transmembrane region" description="Helical" evidence="8">
    <location>
        <begin position="429"/>
        <end position="454"/>
    </location>
</feature>
<reference evidence="10 11" key="1">
    <citation type="submission" date="2024-03" db="EMBL/GenBank/DDBJ databases">
        <title>Human intestinal bacterial collection.</title>
        <authorList>
            <person name="Pauvert C."/>
            <person name="Hitch T.C.A."/>
            <person name="Clavel T."/>
        </authorList>
    </citation>
    <scope>NUCLEOTIDE SEQUENCE [LARGE SCALE GENOMIC DNA]</scope>
    <source>
        <strain evidence="10 11">CLA-SR-H021</strain>
    </source>
</reference>
<sequence>MSRMLLAVPALLPIVGGVVLLIMNHFKGNAVFRYRGLALFVEGITLVNSLVIGWLIVHKAGTGEQMVLFKLYGDLRVMFSLDGLGSVFAGLIAFLWPLAVLYSFEYMRNEERQTVFFAYYLMTYGVTVGIAFAGNLVTLYLFYELLTLVTFPLVLHPMTKAAVRASRKYLYYAIGGAAFAFIGIIFVLNFSTTGNTQFVPGGIMDAVAGQTRRGTLLFVYVLAFFGFGVKAALFPCHGWLPDATVAPTPVTALLHAVAVVKSGAFAVMRLTYYSFGTALLRGSFAQYIVMGAAMVTVVYGSTMAVKEIHWKRRLAYSTISNLSYILLGTAMMSPLGLIAAMSHMVFHAFMKICSFFCAGAVMHQSGKTYVYELDGMARKMPVTFACLTIASISLAGIPPFAGFISKWNIAQSAFDCGRILSGAGNGGYWLPYAGACVLLYSALMTAVYMFTVLVRAYFPKEGTVPGGDVRDPNWMMLVPLLIFAGVIICFGFHSVPLMKILWAIGGKAG</sequence>
<feature type="domain" description="NADH:quinone oxidoreductase/Mrp antiporter transmembrane" evidence="9">
    <location>
        <begin position="133"/>
        <end position="419"/>
    </location>
</feature>
<feature type="transmembrane region" description="Helical" evidence="8">
    <location>
        <begin position="6"/>
        <end position="24"/>
    </location>
</feature>
<feature type="transmembrane region" description="Helical" evidence="8">
    <location>
        <begin position="284"/>
        <end position="302"/>
    </location>
</feature>
<feature type="transmembrane region" description="Helical" evidence="8">
    <location>
        <begin position="77"/>
        <end position="104"/>
    </location>
</feature>
<evidence type="ECO:0000313" key="11">
    <source>
        <dbReference type="Proteomes" id="UP001454086"/>
    </source>
</evidence>
<proteinExistence type="predicted"/>
<dbReference type="Proteomes" id="UP001454086">
    <property type="component" value="Unassembled WGS sequence"/>
</dbReference>
<evidence type="ECO:0000256" key="3">
    <source>
        <dbReference type="ARBA" id="ARBA00022692"/>
    </source>
</evidence>
<feature type="transmembrane region" description="Helical" evidence="8">
    <location>
        <begin position="314"/>
        <end position="338"/>
    </location>
</feature>
<keyword evidence="6 8" id="KW-0472">Membrane</keyword>
<comment type="subcellular location">
    <subcellularLocation>
        <location evidence="1">Cell membrane</location>
        <topology evidence="1">Multi-pass membrane protein</topology>
    </subcellularLocation>
    <subcellularLocation>
        <location evidence="7">Membrane</location>
        <topology evidence="7">Multi-pass membrane protein</topology>
    </subcellularLocation>
</comment>
<keyword evidence="3 7" id="KW-0812">Transmembrane</keyword>
<feature type="transmembrane region" description="Helical" evidence="8">
    <location>
        <begin position="169"/>
        <end position="190"/>
    </location>
</feature>
<evidence type="ECO:0000256" key="6">
    <source>
        <dbReference type="ARBA" id="ARBA00023136"/>
    </source>
</evidence>
<dbReference type="PANTHER" id="PTHR42682:SF4">
    <property type="entry name" value="NADH-UBIQUINONE_PLASTOQUINONE"/>
    <property type="match status" value="1"/>
</dbReference>
<keyword evidence="11" id="KW-1185">Reference proteome</keyword>
<evidence type="ECO:0000256" key="4">
    <source>
        <dbReference type="ARBA" id="ARBA00022989"/>
    </source>
</evidence>
<keyword evidence="5" id="KW-0560">Oxidoreductase</keyword>
<accession>A0ABV1D5Y5</accession>
<feature type="transmembrane region" description="Helical" evidence="8">
    <location>
        <begin position="116"/>
        <end position="134"/>
    </location>
</feature>
<dbReference type="PRINTS" id="PR01434">
    <property type="entry name" value="NADHDHGNASE5"/>
</dbReference>